<dbReference type="Proteomes" id="UP000198924">
    <property type="component" value="Unassembled WGS sequence"/>
</dbReference>
<protein>
    <submittedName>
        <fullName evidence="1">DNA phosphorothioation-associated DGQHR protein 1</fullName>
    </submittedName>
</protein>
<organism evidence="1 2">
    <name type="scientific">Methylophaga sulfidovorans</name>
    <dbReference type="NCBI Taxonomy" id="45496"/>
    <lineage>
        <taxon>Bacteria</taxon>
        <taxon>Pseudomonadati</taxon>
        <taxon>Pseudomonadota</taxon>
        <taxon>Gammaproteobacteria</taxon>
        <taxon>Thiotrichales</taxon>
        <taxon>Piscirickettsiaceae</taxon>
        <taxon>Methylophaga</taxon>
    </lineage>
</organism>
<keyword evidence="2" id="KW-1185">Reference proteome</keyword>
<accession>A0A1I4AE60</accession>
<dbReference type="AlphaFoldDB" id="A0A1I4AE60"/>
<evidence type="ECO:0000313" key="2">
    <source>
        <dbReference type="Proteomes" id="UP000198924"/>
    </source>
</evidence>
<dbReference type="CDD" id="cd16413">
    <property type="entry name" value="DGQHR_domain"/>
    <property type="match status" value="1"/>
</dbReference>
<sequence>MDDEKLRCAIEEVSYHDNSTYYYLTIPTGEQLASIIDGQHRVFGFENSSQKDMPLVCSVFIDLPMPYHAQLFTKINTTQKRVDKNLAYNLFQFDMEQGTAETWGPEILAVYLARVLASDDDSPLKNLIKLGLSGSKTDSSISMASVVDGILSLISSKPENDRNRLHKVTLSERDRTLLKTLDNTNNAPLRALYIRSKDKSLYELISNYFFVLKGEIWDKHEGGVILKRTLGIQASFDFLKEVTKRYGADHKYTIEFFVFLLSNVKKVNFSSNFFGVQSKARTRVKNSLLVSSGLKSVDELMCSEEDKKVIRDLIG</sequence>
<evidence type="ECO:0000313" key="1">
    <source>
        <dbReference type="EMBL" id="SFK54019.1"/>
    </source>
</evidence>
<gene>
    <name evidence="1" type="ORF">SAMN04488079_11411</name>
</gene>
<dbReference type="InterPro" id="IPR017601">
    <property type="entry name" value="DGQHR-contain_dom"/>
</dbReference>
<proteinExistence type="predicted"/>
<dbReference type="EMBL" id="FOSH01000014">
    <property type="protein sequence ID" value="SFK54019.1"/>
    <property type="molecule type" value="Genomic_DNA"/>
</dbReference>
<reference evidence="2" key="1">
    <citation type="submission" date="2016-10" db="EMBL/GenBank/DDBJ databases">
        <authorList>
            <person name="Varghese N."/>
            <person name="Submissions S."/>
        </authorList>
    </citation>
    <scope>NUCLEOTIDE SEQUENCE [LARGE SCALE GENOMIC DNA]</scope>
    <source>
        <strain evidence="2">DSM 11578</strain>
    </source>
</reference>
<name>A0A1I4AE60_9GAMM</name>
<dbReference type="NCBIfam" id="TIGR03187">
    <property type="entry name" value="DGQHR"/>
    <property type="match status" value="1"/>
</dbReference>